<dbReference type="AlphaFoldDB" id="A0A0V0HSB8"/>
<accession>A0A0V0HSB8</accession>
<keyword evidence="1" id="KW-0472">Membrane</keyword>
<evidence type="ECO:0000256" key="1">
    <source>
        <dbReference type="SAM" id="Phobius"/>
    </source>
</evidence>
<reference evidence="2" key="1">
    <citation type="submission" date="2015-12" db="EMBL/GenBank/DDBJ databases">
        <title>Gene expression during late stages of embryo sac development: a critical building block for successful pollen-pistil interactions.</title>
        <authorList>
            <person name="Liu Y."/>
            <person name="Joly V."/>
            <person name="Sabar M."/>
            <person name="Matton D.P."/>
        </authorList>
    </citation>
    <scope>NUCLEOTIDE SEQUENCE</scope>
</reference>
<sequence>MLLMNKLFRSLFISAVKFFVFIPPFCFVFIFNYVFDYQLSLLGLFVKYVCVFIFNQGVGFNLMLIVLF</sequence>
<name>A0A0V0HSB8_SOLCH</name>
<feature type="transmembrane region" description="Helical" evidence="1">
    <location>
        <begin position="12"/>
        <end position="35"/>
    </location>
</feature>
<evidence type="ECO:0000313" key="2">
    <source>
        <dbReference type="EMBL" id="JAP23181.1"/>
    </source>
</evidence>
<dbReference type="EMBL" id="GEDG01015751">
    <property type="protein sequence ID" value="JAP23181.1"/>
    <property type="molecule type" value="Transcribed_RNA"/>
</dbReference>
<organism evidence="2">
    <name type="scientific">Solanum chacoense</name>
    <name type="common">Chaco potato</name>
    <dbReference type="NCBI Taxonomy" id="4108"/>
    <lineage>
        <taxon>Eukaryota</taxon>
        <taxon>Viridiplantae</taxon>
        <taxon>Streptophyta</taxon>
        <taxon>Embryophyta</taxon>
        <taxon>Tracheophyta</taxon>
        <taxon>Spermatophyta</taxon>
        <taxon>Magnoliopsida</taxon>
        <taxon>eudicotyledons</taxon>
        <taxon>Gunneridae</taxon>
        <taxon>Pentapetalae</taxon>
        <taxon>asterids</taxon>
        <taxon>lamiids</taxon>
        <taxon>Solanales</taxon>
        <taxon>Solanaceae</taxon>
        <taxon>Solanoideae</taxon>
        <taxon>Solaneae</taxon>
        <taxon>Solanum</taxon>
    </lineage>
</organism>
<protein>
    <submittedName>
        <fullName evidence="2">Putative ovule protein</fullName>
    </submittedName>
</protein>
<keyword evidence="1" id="KW-0812">Transmembrane</keyword>
<keyword evidence="1" id="KW-1133">Transmembrane helix</keyword>
<proteinExistence type="predicted"/>
<feature type="transmembrane region" description="Helical" evidence="1">
    <location>
        <begin position="41"/>
        <end position="67"/>
    </location>
</feature>